<accession>A0AA38S411</accession>
<comment type="caution">
    <text evidence="2">The sequence shown here is derived from an EMBL/GenBank/DDBJ whole genome shotgun (WGS) entry which is preliminary data.</text>
</comment>
<gene>
    <name evidence="2" type="ORF">OSB04_un000525</name>
</gene>
<dbReference type="PANTHER" id="PTHR45648">
    <property type="entry name" value="GDSL LIPASE/ACYLHYDROLASE FAMILY PROTEIN (AFU_ORTHOLOGUE AFUA_4G14700)"/>
    <property type="match status" value="1"/>
</dbReference>
<reference evidence="2" key="1">
    <citation type="submission" date="2023-03" db="EMBL/GenBank/DDBJ databases">
        <title>Chromosome-scale reference genome and RAD-based genetic map of yellow starthistle (Centaurea solstitialis) reveal putative structural variation and QTLs associated with invader traits.</title>
        <authorList>
            <person name="Reatini B."/>
            <person name="Cang F.A."/>
            <person name="Jiang Q."/>
            <person name="Mckibben M.T.W."/>
            <person name="Barker M.S."/>
            <person name="Rieseberg L.H."/>
            <person name="Dlugosch K.M."/>
        </authorList>
    </citation>
    <scope>NUCLEOTIDE SEQUENCE</scope>
    <source>
        <strain evidence="2">CAN-66</strain>
        <tissue evidence="2">Leaf</tissue>
    </source>
</reference>
<evidence type="ECO:0000313" key="3">
    <source>
        <dbReference type="Proteomes" id="UP001172457"/>
    </source>
</evidence>
<dbReference type="Gene3D" id="3.40.50.1110">
    <property type="entry name" value="SGNH hydrolase"/>
    <property type="match status" value="1"/>
</dbReference>
<dbReference type="EMBL" id="JARYMX010000036">
    <property type="protein sequence ID" value="KAJ9536294.1"/>
    <property type="molecule type" value="Genomic_DNA"/>
</dbReference>
<keyword evidence="3" id="KW-1185">Reference proteome</keyword>
<sequence>MRTRWISLLEAYGFSPVLKFSHSLIDPGNNNYLPQSASRANFPYNGIDFPNKNLPEAEKVGLPLAPPYLSLSKKTNATVVVTGVSFASGGSGIFNETGISLVNNGPTAEILNETDDEN</sequence>
<evidence type="ECO:0000256" key="1">
    <source>
        <dbReference type="ARBA" id="ARBA00022801"/>
    </source>
</evidence>
<proteinExistence type="predicted"/>
<dbReference type="GO" id="GO:0016787">
    <property type="term" value="F:hydrolase activity"/>
    <property type="evidence" value="ECO:0007669"/>
    <property type="project" value="UniProtKB-KW"/>
</dbReference>
<protein>
    <submittedName>
        <fullName evidence="2">Uncharacterized protein</fullName>
    </submittedName>
</protein>
<dbReference type="InterPro" id="IPR036514">
    <property type="entry name" value="SGNH_hydro_sf"/>
</dbReference>
<dbReference type="Proteomes" id="UP001172457">
    <property type="component" value="Unassembled WGS sequence"/>
</dbReference>
<name>A0AA38S411_9ASTR</name>
<feature type="non-terminal residue" evidence="2">
    <location>
        <position position="118"/>
    </location>
</feature>
<keyword evidence="1" id="KW-0378">Hydrolase</keyword>
<dbReference type="InterPro" id="IPR051058">
    <property type="entry name" value="GDSL_Est/Lipase"/>
</dbReference>
<organism evidence="2 3">
    <name type="scientific">Centaurea solstitialis</name>
    <name type="common">yellow star-thistle</name>
    <dbReference type="NCBI Taxonomy" id="347529"/>
    <lineage>
        <taxon>Eukaryota</taxon>
        <taxon>Viridiplantae</taxon>
        <taxon>Streptophyta</taxon>
        <taxon>Embryophyta</taxon>
        <taxon>Tracheophyta</taxon>
        <taxon>Spermatophyta</taxon>
        <taxon>Magnoliopsida</taxon>
        <taxon>eudicotyledons</taxon>
        <taxon>Gunneridae</taxon>
        <taxon>Pentapetalae</taxon>
        <taxon>asterids</taxon>
        <taxon>campanulids</taxon>
        <taxon>Asterales</taxon>
        <taxon>Asteraceae</taxon>
        <taxon>Carduoideae</taxon>
        <taxon>Cardueae</taxon>
        <taxon>Centaureinae</taxon>
        <taxon>Centaurea</taxon>
    </lineage>
</organism>
<dbReference type="PANTHER" id="PTHR45648:SF106">
    <property type="entry name" value="ANTHER-SPECIFIC PROLINE-RICH PROTEIN APG"/>
    <property type="match status" value="1"/>
</dbReference>
<evidence type="ECO:0000313" key="2">
    <source>
        <dbReference type="EMBL" id="KAJ9536294.1"/>
    </source>
</evidence>
<dbReference type="AlphaFoldDB" id="A0AA38S411"/>